<protein>
    <submittedName>
        <fullName evidence="1">ABATE domain-containing protein</fullName>
    </submittedName>
</protein>
<dbReference type="Pfam" id="PF07336">
    <property type="entry name" value="ABATE"/>
    <property type="match status" value="1"/>
</dbReference>
<name>A0ABX8UTG0_9BURK</name>
<dbReference type="InterPro" id="IPR010852">
    <property type="entry name" value="ABATE"/>
</dbReference>
<dbReference type="Gene3D" id="1.10.3300.10">
    <property type="entry name" value="Jann2411-like domain"/>
    <property type="match status" value="1"/>
</dbReference>
<dbReference type="RefSeq" id="WP_219801000.1">
    <property type="nucleotide sequence ID" value="NZ_CP080096.1"/>
</dbReference>
<gene>
    <name evidence="1" type="ORF">KZJ38_31695</name>
</gene>
<sequence>MVAQFPMLSGGTVLDFLNTSASEDTPASELLSSDQSVVEWMRAKHLLDAATLPRFESGRLVRAARALRETIRRAVLQRKSGGDVDIESLNAFLNRGSYRVSLLRESNGHLHLAYEYERATPEQLLAPIANAAAELLAVGNFNLIRKCECEARSLWCYEKAKSRAPRNPFEENSQ</sequence>
<keyword evidence="2" id="KW-1185">Reference proteome</keyword>
<organism evidence="1 2">
    <name type="scientific">Paraburkholderia edwinii</name>
    <dbReference type="NCBI Taxonomy" id="2861782"/>
    <lineage>
        <taxon>Bacteria</taxon>
        <taxon>Pseudomonadati</taxon>
        <taxon>Pseudomonadota</taxon>
        <taxon>Betaproteobacteria</taxon>
        <taxon>Burkholderiales</taxon>
        <taxon>Burkholderiaceae</taxon>
        <taxon>Paraburkholderia</taxon>
    </lineage>
</organism>
<dbReference type="InterPro" id="IPR023286">
    <property type="entry name" value="ABATE_dom_sf"/>
</dbReference>
<reference evidence="1 2" key="1">
    <citation type="submission" date="2021-07" db="EMBL/GenBank/DDBJ databases">
        <title>Paraburkholderia edwinii protects Aspergillus sp. from phenazines by acting as a toxin sponge.</title>
        <authorList>
            <person name="Dahlstrom K.M."/>
            <person name="Newman D.K."/>
        </authorList>
    </citation>
    <scope>NUCLEOTIDE SEQUENCE [LARGE SCALE GENOMIC DNA]</scope>
    <source>
        <strain evidence="1 2">Pe01</strain>
    </source>
</reference>
<dbReference type="Proteomes" id="UP000826462">
    <property type="component" value="Chromosome 2"/>
</dbReference>
<evidence type="ECO:0000313" key="2">
    <source>
        <dbReference type="Proteomes" id="UP000826462"/>
    </source>
</evidence>
<proteinExistence type="predicted"/>
<evidence type="ECO:0000313" key="1">
    <source>
        <dbReference type="EMBL" id="QYD71572.1"/>
    </source>
</evidence>
<dbReference type="SUPFAM" id="SSF160904">
    <property type="entry name" value="Jann2411-like"/>
    <property type="match status" value="1"/>
</dbReference>
<dbReference type="PANTHER" id="PTHR35525">
    <property type="entry name" value="BLL6575 PROTEIN"/>
    <property type="match status" value="1"/>
</dbReference>
<dbReference type="PANTHER" id="PTHR35525:SF3">
    <property type="entry name" value="BLL6575 PROTEIN"/>
    <property type="match status" value="1"/>
</dbReference>
<dbReference type="EMBL" id="CP080096">
    <property type="protein sequence ID" value="QYD71572.1"/>
    <property type="molecule type" value="Genomic_DNA"/>
</dbReference>
<accession>A0ABX8UTG0</accession>